<dbReference type="Proteomes" id="UP000051035">
    <property type="component" value="Unassembled WGS sequence"/>
</dbReference>
<accession>A0A0S8JKV3</accession>
<dbReference type="GO" id="GO:0005829">
    <property type="term" value="C:cytosol"/>
    <property type="evidence" value="ECO:0007669"/>
    <property type="project" value="TreeGrafter"/>
</dbReference>
<proteinExistence type="predicted"/>
<evidence type="ECO:0008006" key="5">
    <source>
        <dbReference type="Google" id="ProtNLM"/>
    </source>
</evidence>
<dbReference type="PANTHER" id="PTHR30160:SF1">
    <property type="entry name" value="LIPOPOLYSACCHARIDE 1,2-N-ACETYLGLUCOSAMINETRANSFERASE-RELATED"/>
    <property type="match status" value="1"/>
</dbReference>
<evidence type="ECO:0000313" key="3">
    <source>
        <dbReference type="EMBL" id="KPL10176.1"/>
    </source>
</evidence>
<dbReference type="EMBL" id="LJVA01000034">
    <property type="protein sequence ID" value="KPL10176.1"/>
    <property type="molecule type" value="Genomic_DNA"/>
</dbReference>
<dbReference type="InterPro" id="IPR002201">
    <property type="entry name" value="Glyco_trans_9"/>
</dbReference>
<dbReference type="PATRIC" id="fig|1703773.3.peg.1364"/>
<dbReference type="Gene3D" id="3.40.50.2000">
    <property type="entry name" value="Glycogen Phosphorylase B"/>
    <property type="match status" value="2"/>
</dbReference>
<dbReference type="Pfam" id="PF01075">
    <property type="entry name" value="Glyco_transf_9"/>
    <property type="match status" value="1"/>
</dbReference>
<comment type="caution">
    <text evidence="3">The sequence shown here is derived from an EMBL/GenBank/DDBJ whole genome shotgun (WGS) entry which is preliminary data.</text>
</comment>
<protein>
    <recommendedName>
        <fullName evidence="5">Lipopolysaccharide heptosyltransferase II</fullName>
    </recommendedName>
</protein>
<evidence type="ECO:0000313" key="4">
    <source>
        <dbReference type="Proteomes" id="UP000051035"/>
    </source>
</evidence>
<gene>
    <name evidence="3" type="ORF">AMJ71_04115</name>
</gene>
<keyword evidence="2" id="KW-0808">Transferase</keyword>
<dbReference type="SUPFAM" id="SSF53756">
    <property type="entry name" value="UDP-Glycosyltransferase/glycogen phosphorylase"/>
    <property type="match status" value="1"/>
</dbReference>
<keyword evidence="1" id="KW-0328">Glycosyltransferase</keyword>
<dbReference type="AlphaFoldDB" id="A0A0S8JKV3"/>
<organism evidence="3 4">
    <name type="scientific">candidate division TA06 bacterium SM1_40</name>
    <dbReference type="NCBI Taxonomy" id="1703773"/>
    <lineage>
        <taxon>Bacteria</taxon>
        <taxon>Bacteria division TA06</taxon>
    </lineage>
</organism>
<sequence length="344" mass="38108">MIIKLRGVGDVLLATPVAENLRLCLPDAHIVFLAEEASREVLSGNPYLDEVAVFARAELSRLSPAASMLRQIRFLMELRARRFDCVIDLFGNPRSALMAFSTGARLRTGFDFRVRRSMYNCVVPTDGTRMHEVEFNLRALEHLGVEIVTRDPLFPLSTDSRTEARTWLSGLPRGAPIVGLAPCGGWAAKRWPLRSFAILGDELARRGYAIVLLWGPGELESGRELSQRMREDAWIIPQVGLMSLGAIMECCQLVVANDSGPMHIAAAVGTRVLGIFGPTDHELQGPWGPRHRVVWKKELDCLGCNRTVCDENSCMTELAVDDVLEVALETLREVEGSDCRKVIA</sequence>
<evidence type="ECO:0000256" key="2">
    <source>
        <dbReference type="ARBA" id="ARBA00022679"/>
    </source>
</evidence>
<dbReference type="GO" id="GO:0009244">
    <property type="term" value="P:lipopolysaccharide core region biosynthetic process"/>
    <property type="evidence" value="ECO:0007669"/>
    <property type="project" value="TreeGrafter"/>
</dbReference>
<dbReference type="PANTHER" id="PTHR30160">
    <property type="entry name" value="TETRAACYLDISACCHARIDE 4'-KINASE-RELATED"/>
    <property type="match status" value="1"/>
</dbReference>
<dbReference type="CDD" id="cd03789">
    <property type="entry name" value="GT9_LPS_heptosyltransferase"/>
    <property type="match status" value="1"/>
</dbReference>
<reference evidence="3 4" key="1">
    <citation type="journal article" date="2015" name="Microbiome">
        <title>Genomic resolution of linkages in carbon, nitrogen, and sulfur cycling among widespread estuary sediment bacteria.</title>
        <authorList>
            <person name="Baker B.J."/>
            <person name="Lazar C.S."/>
            <person name="Teske A.P."/>
            <person name="Dick G.J."/>
        </authorList>
    </citation>
    <scope>NUCLEOTIDE SEQUENCE [LARGE SCALE GENOMIC DNA]</scope>
    <source>
        <strain evidence="3">SM1_40</strain>
    </source>
</reference>
<dbReference type="GO" id="GO:0008713">
    <property type="term" value="F:ADP-heptose-lipopolysaccharide heptosyltransferase activity"/>
    <property type="evidence" value="ECO:0007669"/>
    <property type="project" value="TreeGrafter"/>
</dbReference>
<evidence type="ECO:0000256" key="1">
    <source>
        <dbReference type="ARBA" id="ARBA00022676"/>
    </source>
</evidence>
<dbReference type="InterPro" id="IPR051199">
    <property type="entry name" value="LPS_LOS_Heptosyltrfase"/>
</dbReference>
<name>A0A0S8JKV3_UNCT6</name>